<dbReference type="PROSITE" id="PS50928">
    <property type="entry name" value="ABC_TM1"/>
    <property type="match status" value="1"/>
</dbReference>
<feature type="transmembrane region" description="Helical" evidence="7">
    <location>
        <begin position="12"/>
        <end position="33"/>
    </location>
</feature>
<sequence>MMRYLGTTGKYVSLIIGSLVALVPIVVILFASLKTNVEYAATGPLIPPSNWFNFANFATAFVDGRMMLGFLNTTIIAVVSVSGTILIGTMAAYVLDRFEFRFKKLVFGLFLIATLVPAVTTQVATYQVVNFFHLVNTHGAAIILFMGTDIVSIYIFIQFMQSIPRSLDEAAMLDGASRLGVYWRIILPLLGPAIATVVIIKGIAVYNEFYIPYLYMPAQDLAVISTSLFRFQGPYGAQWEIIAAGIMIVIVPTLIIFLFLQRFIYNGVTSGATK</sequence>
<proteinExistence type="inferred from homology"/>
<dbReference type="RefSeq" id="WP_066594938.1">
    <property type="nucleotide sequence ID" value="NZ_CP016282.1"/>
</dbReference>
<dbReference type="GO" id="GO:0055085">
    <property type="term" value="P:transmembrane transport"/>
    <property type="evidence" value="ECO:0007669"/>
    <property type="project" value="InterPro"/>
</dbReference>
<dbReference type="Pfam" id="PF00528">
    <property type="entry name" value="BPD_transp_1"/>
    <property type="match status" value="1"/>
</dbReference>
<evidence type="ECO:0000256" key="6">
    <source>
        <dbReference type="ARBA" id="ARBA00023136"/>
    </source>
</evidence>
<dbReference type="GO" id="GO:0005886">
    <property type="term" value="C:plasma membrane"/>
    <property type="evidence" value="ECO:0007669"/>
    <property type="project" value="UniProtKB-SubCell"/>
</dbReference>
<comment type="subcellular location">
    <subcellularLocation>
        <location evidence="1 7">Cell membrane</location>
        <topology evidence="1 7">Multi-pass membrane protein</topology>
    </subcellularLocation>
</comment>
<dbReference type="STRING" id="670052.PA27867_1494"/>
<protein>
    <submittedName>
        <fullName evidence="9">Sugar ABC transporter permease</fullName>
    </submittedName>
</protein>
<keyword evidence="3" id="KW-1003">Cell membrane</keyword>
<evidence type="ECO:0000313" key="10">
    <source>
        <dbReference type="Proteomes" id="UP000092582"/>
    </source>
</evidence>
<dbReference type="Proteomes" id="UP000092582">
    <property type="component" value="Chromosome 1"/>
</dbReference>
<feature type="domain" description="ABC transmembrane type-1" evidence="8">
    <location>
        <begin position="70"/>
        <end position="260"/>
    </location>
</feature>
<evidence type="ECO:0000256" key="2">
    <source>
        <dbReference type="ARBA" id="ARBA00022448"/>
    </source>
</evidence>
<dbReference type="AlphaFoldDB" id="A0A1B1BIV2"/>
<dbReference type="PANTHER" id="PTHR43744">
    <property type="entry name" value="ABC TRANSPORTER PERMEASE PROTEIN MG189-RELATED-RELATED"/>
    <property type="match status" value="1"/>
</dbReference>
<keyword evidence="2 7" id="KW-0813">Transport</keyword>
<feature type="transmembrane region" description="Helical" evidence="7">
    <location>
        <begin position="107"/>
        <end position="129"/>
    </location>
</feature>
<dbReference type="CDD" id="cd06261">
    <property type="entry name" value="TM_PBP2"/>
    <property type="match status" value="1"/>
</dbReference>
<feature type="transmembrane region" description="Helical" evidence="7">
    <location>
        <begin position="241"/>
        <end position="264"/>
    </location>
</feature>
<evidence type="ECO:0000256" key="5">
    <source>
        <dbReference type="ARBA" id="ARBA00022989"/>
    </source>
</evidence>
<dbReference type="OrthoDB" id="3569827at2"/>
<name>A0A1B1BIV2_9MICO</name>
<dbReference type="InterPro" id="IPR000515">
    <property type="entry name" value="MetI-like"/>
</dbReference>
<reference evidence="9 10" key="1">
    <citation type="submission" date="2016-06" db="EMBL/GenBank/DDBJ databases">
        <title>Genome sequencing of Cryobacterium arcticum PAMC 27867.</title>
        <authorList>
            <person name="Lee J."/>
            <person name="Kim O.-S."/>
        </authorList>
    </citation>
    <scope>NUCLEOTIDE SEQUENCE [LARGE SCALE GENOMIC DNA]</scope>
    <source>
        <strain evidence="9 10">PAMC 27867</strain>
    </source>
</reference>
<keyword evidence="10" id="KW-1185">Reference proteome</keyword>
<evidence type="ECO:0000256" key="3">
    <source>
        <dbReference type="ARBA" id="ARBA00022475"/>
    </source>
</evidence>
<dbReference type="Gene3D" id="1.10.3720.10">
    <property type="entry name" value="MetI-like"/>
    <property type="match status" value="1"/>
</dbReference>
<dbReference type="SUPFAM" id="SSF161098">
    <property type="entry name" value="MetI-like"/>
    <property type="match status" value="1"/>
</dbReference>
<feature type="transmembrane region" description="Helical" evidence="7">
    <location>
        <begin position="181"/>
        <end position="204"/>
    </location>
</feature>
<organism evidence="9 10">
    <name type="scientific">Cryobacterium arcticum</name>
    <dbReference type="NCBI Taxonomy" id="670052"/>
    <lineage>
        <taxon>Bacteria</taxon>
        <taxon>Bacillati</taxon>
        <taxon>Actinomycetota</taxon>
        <taxon>Actinomycetes</taxon>
        <taxon>Micrococcales</taxon>
        <taxon>Microbacteriaceae</taxon>
        <taxon>Cryobacterium</taxon>
    </lineage>
</organism>
<evidence type="ECO:0000256" key="1">
    <source>
        <dbReference type="ARBA" id="ARBA00004651"/>
    </source>
</evidence>
<dbReference type="EMBL" id="CP016282">
    <property type="protein sequence ID" value="ANP72451.1"/>
    <property type="molecule type" value="Genomic_DNA"/>
</dbReference>
<dbReference type="InterPro" id="IPR035906">
    <property type="entry name" value="MetI-like_sf"/>
</dbReference>
<feature type="transmembrane region" description="Helical" evidence="7">
    <location>
        <begin position="75"/>
        <end position="95"/>
    </location>
</feature>
<feature type="transmembrane region" description="Helical" evidence="7">
    <location>
        <begin position="141"/>
        <end position="160"/>
    </location>
</feature>
<evidence type="ECO:0000256" key="4">
    <source>
        <dbReference type="ARBA" id="ARBA00022692"/>
    </source>
</evidence>
<evidence type="ECO:0000259" key="8">
    <source>
        <dbReference type="PROSITE" id="PS50928"/>
    </source>
</evidence>
<evidence type="ECO:0000256" key="7">
    <source>
        <dbReference type="RuleBase" id="RU363032"/>
    </source>
</evidence>
<evidence type="ECO:0000313" key="9">
    <source>
        <dbReference type="EMBL" id="ANP72451.1"/>
    </source>
</evidence>
<keyword evidence="4 7" id="KW-0812">Transmembrane</keyword>
<dbReference type="KEGG" id="cart:PA27867_1494"/>
<comment type="similarity">
    <text evidence="7">Belongs to the binding-protein-dependent transport system permease family.</text>
</comment>
<accession>A0A1B1BIV2</accession>
<keyword evidence="5 7" id="KW-1133">Transmembrane helix</keyword>
<dbReference type="PANTHER" id="PTHR43744:SF3">
    <property type="entry name" value="LACTOSE TRANSPORT SYSTEM PERMEASE PROTEIN LACG"/>
    <property type="match status" value="1"/>
</dbReference>
<dbReference type="PATRIC" id="fig|670052.7.peg.1550"/>
<keyword evidence="6 7" id="KW-0472">Membrane</keyword>
<gene>
    <name evidence="9" type="ORF">PA27867_1494</name>
</gene>